<dbReference type="CDD" id="cd00571">
    <property type="entry name" value="UreE"/>
    <property type="match status" value="1"/>
</dbReference>
<dbReference type="Proteomes" id="UP001060336">
    <property type="component" value="Chromosome"/>
</dbReference>
<name>A0A9J7AWP9_9PROT</name>
<dbReference type="HAMAP" id="MF_00822">
    <property type="entry name" value="UreE"/>
    <property type="match status" value="1"/>
</dbReference>
<keyword evidence="4 5" id="KW-0143">Chaperone</keyword>
<dbReference type="SUPFAM" id="SSF69287">
    <property type="entry name" value="Urease metallochaperone UreE, N-terminal domain"/>
    <property type="match status" value="1"/>
</dbReference>
<dbReference type="InterPro" id="IPR036118">
    <property type="entry name" value="UreE_N_sf"/>
</dbReference>
<dbReference type="InterPro" id="IPR012406">
    <property type="entry name" value="UreE"/>
</dbReference>
<comment type="subcellular location">
    <subcellularLocation>
        <location evidence="1 5">Cytoplasm</location>
    </subcellularLocation>
</comment>
<reference evidence="8" key="1">
    <citation type="submission" date="2022-08" db="EMBL/GenBank/DDBJ databases">
        <title>Nisaea acidiphila sp. nov., isolated from a marine algal debris and emended description of the genus Nisaea Urios et al. 2008.</title>
        <authorList>
            <person name="Kwon K."/>
        </authorList>
    </citation>
    <scope>NUCLEOTIDE SEQUENCE</scope>
    <source>
        <strain evidence="8">MEBiC11861</strain>
    </source>
</reference>
<evidence type="ECO:0000256" key="6">
    <source>
        <dbReference type="SAM" id="MobiDB-lite"/>
    </source>
</evidence>
<protein>
    <recommendedName>
        <fullName evidence="5">Urease accessory protein UreE</fullName>
    </recommendedName>
</protein>
<dbReference type="GO" id="GO:0051082">
    <property type="term" value="F:unfolded protein binding"/>
    <property type="evidence" value="ECO:0007669"/>
    <property type="project" value="UniProtKB-UniRule"/>
</dbReference>
<proteinExistence type="inferred from homology"/>
<dbReference type="GO" id="GO:0006457">
    <property type="term" value="P:protein folding"/>
    <property type="evidence" value="ECO:0007669"/>
    <property type="project" value="InterPro"/>
</dbReference>
<dbReference type="SMART" id="SM00988">
    <property type="entry name" value="UreE_N"/>
    <property type="match status" value="1"/>
</dbReference>
<dbReference type="GO" id="GO:0019627">
    <property type="term" value="P:urea metabolic process"/>
    <property type="evidence" value="ECO:0007669"/>
    <property type="project" value="InterPro"/>
</dbReference>
<keyword evidence="9" id="KW-1185">Reference proteome</keyword>
<dbReference type="SUPFAM" id="SSF69737">
    <property type="entry name" value="Urease metallochaperone UreE, C-terminal domain"/>
    <property type="match status" value="1"/>
</dbReference>
<dbReference type="GO" id="GO:0065003">
    <property type="term" value="P:protein-containing complex assembly"/>
    <property type="evidence" value="ECO:0007669"/>
    <property type="project" value="InterPro"/>
</dbReference>
<evidence type="ECO:0000256" key="1">
    <source>
        <dbReference type="ARBA" id="ARBA00004496"/>
    </source>
</evidence>
<evidence type="ECO:0000259" key="7">
    <source>
        <dbReference type="SMART" id="SM00988"/>
    </source>
</evidence>
<evidence type="ECO:0000256" key="5">
    <source>
        <dbReference type="HAMAP-Rule" id="MF_00822"/>
    </source>
</evidence>
<dbReference type="Pfam" id="PF05194">
    <property type="entry name" value="UreE_C"/>
    <property type="match status" value="1"/>
</dbReference>
<dbReference type="Pfam" id="PF02814">
    <property type="entry name" value="UreE_N"/>
    <property type="match status" value="1"/>
</dbReference>
<comment type="function">
    <text evidence="5">Involved in urease metallocenter assembly. Binds nickel. Probably functions as a nickel donor during metallocenter assembly.</text>
</comment>
<sequence length="173" mass="18699">MTKDLGRAVAHAPAGSWNAAGQADQVTLAFDDRHRRRIRLDTDGGNAVLLDLPRAVALADGDGLELESGGWIRVAAAPEAVMEVKASSPHHLLRLAWHIGNRHLPAQISEGAILLRPDHVIADMLRGLGATVTETVLPFQPEGGAYDHGHAHSHDHAHDHDHDHRHGHSHHHG</sequence>
<dbReference type="Gene3D" id="2.60.260.20">
    <property type="entry name" value="Urease metallochaperone UreE, N-terminal domain"/>
    <property type="match status" value="1"/>
</dbReference>
<dbReference type="AlphaFoldDB" id="A0A9J7AWP9"/>
<accession>A0A9J7AWP9</accession>
<evidence type="ECO:0000313" key="8">
    <source>
        <dbReference type="EMBL" id="UUX50676.1"/>
    </source>
</evidence>
<feature type="compositionally biased region" description="Basic and acidic residues" evidence="6">
    <location>
        <begin position="145"/>
        <end position="164"/>
    </location>
</feature>
<dbReference type="KEGG" id="naci:NUH88_03030"/>
<evidence type="ECO:0000256" key="4">
    <source>
        <dbReference type="ARBA" id="ARBA00023186"/>
    </source>
</evidence>
<dbReference type="NCBIfam" id="NF009751">
    <property type="entry name" value="PRK13261.1-1"/>
    <property type="match status" value="1"/>
</dbReference>
<evidence type="ECO:0000256" key="3">
    <source>
        <dbReference type="ARBA" id="ARBA00022596"/>
    </source>
</evidence>
<dbReference type="GO" id="GO:0005737">
    <property type="term" value="C:cytoplasm"/>
    <property type="evidence" value="ECO:0007669"/>
    <property type="project" value="UniProtKB-SubCell"/>
</dbReference>
<evidence type="ECO:0000313" key="9">
    <source>
        <dbReference type="Proteomes" id="UP001060336"/>
    </source>
</evidence>
<dbReference type="InterPro" id="IPR004029">
    <property type="entry name" value="UreE_N"/>
</dbReference>
<organism evidence="8 9">
    <name type="scientific">Nisaea acidiphila</name>
    <dbReference type="NCBI Taxonomy" id="1862145"/>
    <lineage>
        <taxon>Bacteria</taxon>
        <taxon>Pseudomonadati</taxon>
        <taxon>Pseudomonadota</taxon>
        <taxon>Alphaproteobacteria</taxon>
        <taxon>Rhodospirillales</taxon>
        <taxon>Thalassobaculaceae</taxon>
        <taxon>Nisaea</taxon>
    </lineage>
</organism>
<dbReference type="InterPro" id="IPR007864">
    <property type="entry name" value="UreE_C_dom"/>
</dbReference>
<dbReference type="PIRSF" id="PIRSF036402">
    <property type="entry name" value="Ureas_acces_UreE"/>
    <property type="match status" value="1"/>
</dbReference>
<comment type="similarity">
    <text evidence="5">Belongs to the UreE family.</text>
</comment>
<dbReference type="GO" id="GO:0016151">
    <property type="term" value="F:nickel cation binding"/>
    <property type="evidence" value="ECO:0007669"/>
    <property type="project" value="UniProtKB-UniRule"/>
</dbReference>
<keyword evidence="2 5" id="KW-0963">Cytoplasm</keyword>
<dbReference type="Gene3D" id="3.30.70.790">
    <property type="entry name" value="UreE, C-terminal domain"/>
    <property type="match status" value="1"/>
</dbReference>
<evidence type="ECO:0000256" key="2">
    <source>
        <dbReference type="ARBA" id="ARBA00022490"/>
    </source>
</evidence>
<keyword evidence="3 5" id="KW-0533">Nickel</keyword>
<dbReference type="EMBL" id="CP102480">
    <property type="protein sequence ID" value="UUX50676.1"/>
    <property type="molecule type" value="Genomic_DNA"/>
</dbReference>
<gene>
    <name evidence="5 8" type="primary">ureE</name>
    <name evidence="8" type="ORF">NUH88_03030</name>
</gene>
<feature type="region of interest" description="Disordered" evidence="6">
    <location>
        <begin position="139"/>
        <end position="173"/>
    </location>
</feature>
<feature type="domain" description="UreE urease accessory N-terminal" evidence="7">
    <location>
        <begin position="7"/>
        <end position="72"/>
    </location>
</feature>